<reference evidence="2" key="1">
    <citation type="submission" date="2012-02" db="EMBL/GenBank/DDBJ databases">
        <title>Complete genome sequence of Rickettsia rhipicephali strain 3-7-female6-CWPP.</title>
        <authorList>
            <person name="Johnson S.L."/>
            <person name="Munk A.C."/>
            <person name="Han S."/>
            <person name="Bruce D.C."/>
            <person name="Dasch G.A."/>
        </authorList>
    </citation>
    <scope>NUCLEOTIDE SEQUENCE [LARGE SCALE GENOMIC DNA]</scope>
    <source>
        <strain evidence="2">3-7-female6-CWPP</strain>
    </source>
</reference>
<dbReference type="EMBL" id="CP003342">
    <property type="protein sequence ID" value="AFC72301.1"/>
    <property type="molecule type" value="Genomic_DNA"/>
</dbReference>
<gene>
    <name evidence="1" type="ordered locus">MCC_03545</name>
</gene>
<proteinExistence type="predicted"/>
<evidence type="ECO:0000313" key="1">
    <source>
        <dbReference type="EMBL" id="AFC72301.1"/>
    </source>
</evidence>
<protein>
    <submittedName>
        <fullName evidence="1">Uncharacterized protein</fullName>
    </submittedName>
</protein>
<organism evidence="1 2">
    <name type="scientific">Rickettsia rhipicephali (strain 3-7-female6-CWPP)</name>
    <dbReference type="NCBI Taxonomy" id="1105113"/>
    <lineage>
        <taxon>Bacteria</taxon>
        <taxon>Pseudomonadati</taxon>
        <taxon>Pseudomonadota</taxon>
        <taxon>Alphaproteobacteria</taxon>
        <taxon>Rickettsiales</taxon>
        <taxon>Rickettsiaceae</taxon>
        <taxon>Rickettsieae</taxon>
        <taxon>Rickettsia</taxon>
        <taxon>spotted fever group</taxon>
    </lineage>
</organism>
<sequence>MSVIRYSGSLKNSAKNFIDFKLHEKLSVLNYFIVASPCKALNNPFKASSGILEYPATANTGDCGTKLTSVTLKVAGSFYSSFNISSACIFSKYSINLDIYFTY</sequence>
<dbReference type="AlphaFoldDB" id="A0AAI8A9X4"/>
<name>A0AAI8A9X4_RICR3</name>
<keyword evidence="2" id="KW-1185">Reference proteome</keyword>
<evidence type="ECO:0000313" key="2">
    <source>
        <dbReference type="Proteomes" id="UP000008006"/>
    </source>
</evidence>
<dbReference type="RefSeq" id="WP_014408531.1">
    <property type="nucleotide sequence ID" value="NC_017042.1"/>
</dbReference>
<dbReference type="KEGG" id="rre:MCC_03545"/>
<dbReference type="Proteomes" id="UP000008006">
    <property type="component" value="Chromosome"/>
</dbReference>
<accession>A0AAI8A9X4</accession>